<keyword evidence="2" id="KW-0597">Phosphoprotein</keyword>
<evidence type="ECO:0000256" key="4">
    <source>
        <dbReference type="ARBA" id="ARBA00034497"/>
    </source>
</evidence>
<gene>
    <name evidence="7" type="ORF">N327_07575</name>
</gene>
<feature type="non-terminal residue" evidence="7">
    <location>
        <position position="1"/>
    </location>
</feature>
<evidence type="ECO:0000256" key="2">
    <source>
        <dbReference type="ARBA" id="ARBA00022553"/>
    </source>
</evidence>
<protein>
    <recommendedName>
        <fullName evidence="5">Atos homolog protein B</fullName>
    </recommendedName>
</protein>
<evidence type="ECO:0000313" key="8">
    <source>
        <dbReference type="Proteomes" id="UP000053806"/>
    </source>
</evidence>
<accession>A0A093J6M5</accession>
<evidence type="ECO:0000256" key="5">
    <source>
        <dbReference type="ARBA" id="ARBA00040291"/>
    </source>
</evidence>
<keyword evidence="3" id="KW-0539">Nucleus</keyword>
<feature type="non-terminal residue" evidence="7">
    <location>
        <position position="270"/>
    </location>
</feature>
<dbReference type="SMART" id="SM01177">
    <property type="entry name" value="DUF4210"/>
    <property type="match status" value="1"/>
</dbReference>
<dbReference type="AlphaFoldDB" id="A0A093J6M5"/>
<dbReference type="Pfam" id="PF13915">
    <property type="entry name" value="DUF4210"/>
    <property type="match status" value="1"/>
</dbReference>
<dbReference type="Pfam" id="PF13889">
    <property type="entry name" value="Chromosome_seg"/>
    <property type="match status" value="1"/>
</dbReference>
<comment type="subcellular location">
    <subcellularLocation>
        <location evidence="1">Nucleus</location>
    </subcellularLocation>
</comment>
<dbReference type="InterPro" id="IPR033473">
    <property type="entry name" value="Atos-like_C"/>
</dbReference>
<proteinExistence type="inferred from homology"/>
<name>A0A093J6M5_FULGA</name>
<feature type="domain" description="Atos-like conserved" evidence="6">
    <location>
        <begin position="104"/>
        <end position="162"/>
    </location>
</feature>
<evidence type="ECO:0000313" key="7">
    <source>
        <dbReference type="EMBL" id="KFW09568.1"/>
    </source>
</evidence>
<dbReference type="EMBL" id="KK606726">
    <property type="protein sequence ID" value="KFW09568.1"/>
    <property type="molecule type" value="Genomic_DNA"/>
</dbReference>
<evidence type="ECO:0000259" key="6">
    <source>
        <dbReference type="SMART" id="SM01177"/>
    </source>
</evidence>
<sequence length="270" mass="29654">IKLLPAGEIVADSCSEDESLSPPARKRVLPCHPVPTACRSTDAKGAPFWNHLLPTAKSSADCTAVGRRLKSGLRLKSRHLRSSLRRGTRSSAVPWATTTVSHALLGNFEESILKGRFAPSGRIEGFTAEIGASGSYCPQHATLPVDVTYFDISEHSAPSPFLGVIDLEALGKKGYSVPKAGTIQVTLFNPNKTVVKMFLVTYDFQDMPANHMTFLRHRIFLVPVGEEFHSSKSGKIYLHDDIRMLLDSGIPYELKSFTEMPRNPCYSPRA</sequence>
<evidence type="ECO:0000256" key="3">
    <source>
        <dbReference type="ARBA" id="ARBA00023242"/>
    </source>
</evidence>
<dbReference type="InterPro" id="IPR025261">
    <property type="entry name" value="Atos-like_cons_dom"/>
</dbReference>
<dbReference type="InterPro" id="IPR051506">
    <property type="entry name" value="ATOS_Transcription_Regulators"/>
</dbReference>
<dbReference type="GO" id="GO:0005634">
    <property type="term" value="C:nucleus"/>
    <property type="evidence" value="ECO:0007669"/>
    <property type="project" value="UniProtKB-SubCell"/>
</dbReference>
<organism evidence="7 8">
    <name type="scientific">Fulmarus glacialis</name>
    <name type="common">Northern fulmar</name>
    <dbReference type="NCBI Taxonomy" id="30455"/>
    <lineage>
        <taxon>Eukaryota</taxon>
        <taxon>Metazoa</taxon>
        <taxon>Chordata</taxon>
        <taxon>Craniata</taxon>
        <taxon>Vertebrata</taxon>
        <taxon>Euteleostomi</taxon>
        <taxon>Archelosauria</taxon>
        <taxon>Archosauria</taxon>
        <taxon>Dinosauria</taxon>
        <taxon>Saurischia</taxon>
        <taxon>Theropoda</taxon>
        <taxon>Coelurosauria</taxon>
        <taxon>Aves</taxon>
        <taxon>Neognathae</taxon>
        <taxon>Neoaves</taxon>
        <taxon>Aequornithes</taxon>
        <taxon>Procellariiformes</taxon>
        <taxon>Procellariidae</taxon>
        <taxon>Fulmarus</taxon>
    </lineage>
</organism>
<comment type="similarity">
    <text evidence="4">Belongs to the ATOS family.</text>
</comment>
<dbReference type="PANTHER" id="PTHR13199">
    <property type="entry name" value="GH03947P"/>
    <property type="match status" value="1"/>
</dbReference>
<reference evidence="7 8" key="1">
    <citation type="submission" date="2014-04" db="EMBL/GenBank/DDBJ databases">
        <title>Genome evolution of avian class.</title>
        <authorList>
            <person name="Zhang G."/>
            <person name="Li C."/>
        </authorList>
    </citation>
    <scope>NUCLEOTIDE SEQUENCE [LARGE SCALE GENOMIC DNA]</scope>
    <source>
        <strain evidence="7">BGI_N327</strain>
    </source>
</reference>
<dbReference type="Proteomes" id="UP000053806">
    <property type="component" value="Unassembled WGS sequence"/>
</dbReference>
<evidence type="ECO:0000256" key="1">
    <source>
        <dbReference type="ARBA" id="ARBA00004123"/>
    </source>
</evidence>
<dbReference type="PANTHER" id="PTHR13199:SF12">
    <property type="entry name" value="ATOS HOMOLOG PROTEIN B"/>
    <property type="match status" value="1"/>
</dbReference>
<keyword evidence="8" id="KW-1185">Reference proteome</keyword>